<evidence type="ECO:0000313" key="2">
    <source>
        <dbReference type="EMBL" id="TGJ86907.1"/>
    </source>
</evidence>
<evidence type="ECO:0000256" key="1">
    <source>
        <dbReference type="SAM" id="SignalP"/>
    </source>
</evidence>
<dbReference type="OrthoDB" id="1896086at2759"/>
<dbReference type="EMBL" id="SKBN01000021">
    <property type="protein sequence ID" value="TGJ86907.1"/>
    <property type="molecule type" value="Genomic_DNA"/>
</dbReference>
<sequence length="829" mass="88454">MQLHLLLLILHIVSAFNAHLQPRLDECTALLQDNEGDSLTVVTFDRTAGIGAEFETPVLYLQNSACDKANTDAAKRKVVAGRIGLNFELTADTIGRPGKLQLEYILKGETIKVGSGDAARAGAAAAADLMAWRPWNGGDTDNIEVADSQCNPWRLGAVCKGTKPEDIEWAAQVTAPMPLEAVYSLMKESASSAVPLNILNGGESRRTGSSNGLNLVFVPKGYFMSKPNGIDLDDVSDDMLGFCSLVLTYAKIAQYFLQQDQSPKLFLNFYATDRVQHHVSTSQVENAGVVDKDYCSGSVGKPVPKNKFSELMYENSLASVNIKTWIDGIGSGSSGKDALSVFDESIDGSIGGLGRATENIYNSQRAVPLFEFRDLPNYPLTKDFESFMGDVDAAVQALHETFANAPQRKKRDVPASCYANVTSTTARFPTPSLTPPTFTPTSFSTTSFATSSDPASITSPTTPSCELYNQDPDQGITQAFCLCDDSITLSVLPATSAQSESCAYKSIPTGTSAIETVTVPTQVWTSNCAACTLVGGIADVATCTRVSSCTPTTAPSPTIAAWVGNLSTINIGNAEDANGGMDLATEMFGKLKAMCNGSNCTADHAEMDNVETVIVGEEEPLKPAMYLQDATFTSQDAFENMLSVGISAWVSVLNDPTLGLCKNVTYEADADETGSGCGEGPIPTSRLRRKVRRDDGAVLWERRGLVTEESRLAERCLDLCDSPITCHYDARTCSAPNEITVVMADGNNPYANRLNIAVTLDKVDDNFLCEDITAALTAAVALLAPELLEIDALEGVELEAICGIIDDPASIIGNLQDTVRVAGGSRKAV</sequence>
<proteinExistence type="predicted"/>
<evidence type="ECO:0000313" key="3">
    <source>
        <dbReference type="Proteomes" id="UP000297716"/>
    </source>
</evidence>
<evidence type="ECO:0008006" key="4">
    <source>
        <dbReference type="Google" id="ProtNLM"/>
    </source>
</evidence>
<feature type="signal peptide" evidence="1">
    <location>
        <begin position="1"/>
        <end position="15"/>
    </location>
</feature>
<dbReference type="Proteomes" id="UP000297716">
    <property type="component" value="Unassembled WGS sequence"/>
</dbReference>
<keyword evidence="1" id="KW-0732">Signal</keyword>
<organism evidence="2 3">
    <name type="scientific">Xylaria hypoxylon</name>
    <dbReference type="NCBI Taxonomy" id="37992"/>
    <lineage>
        <taxon>Eukaryota</taxon>
        <taxon>Fungi</taxon>
        <taxon>Dikarya</taxon>
        <taxon>Ascomycota</taxon>
        <taxon>Pezizomycotina</taxon>
        <taxon>Sordariomycetes</taxon>
        <taxon>Xylariomycetidae</taxon>
        <taxon>Xylariales</taxon>
        <taxon>Xylariaceae</taxon>
        <taxon>Xylaria</taxon>
    </lineage>
</organism>
<keyword evidence="3" id="KW-1185">Reference proteome</keyword>
<accession>A0A4Z0YSD9</accession>
<feature type="chain" id="PRO_5021435219" description="Peptidase M28 domain-containing protein" evidence="1">
    <location>
        <begin position="16"/>
        <end position="829"/>
    </location>
</feature>
<gene>
    <name evidence="2" type="ORF">E0Z10_g1918</name>
</gene>
<name>A0A4Z0YSD9_9PEZI</name>
<protein>
    <recommendedName>
        <fullName evidence="4">Peptidase M28 domain-containing protein</fullName>
    </recommendedName>
</protein>
<reference evidence="2 3" key="1">
    <citation type="submission" date="2019-03" db="EMBL/GenBank/DDBJ databases">
        <title>Draft genome sequence of Xylaria hypoxylon DSM 108379, a ubiquitous saprotrophic-parasitic fungi on hardwood.</title>
        <authorList>
            <person name="Buettner E."/>
            <person name="Leonhardt S."/>
            <person name="Gebauer A.M."/>
            <person name="Liers C."/>
            <person name="Hofrichter M."/>
            <person name="Kellner H."/>
        </authorList>
    </citation>
    <scope>NUCLEOTIDE SEQUENCE [LARGE SCALE GENOMIC DNA]</scope>
    <source>
        <strain evidence="2 3">DSM 108379</strain>
    </source>
</reference>
<dbReference type="AlphaFoldDB" id="A0A4Z0YSD9"/>
<comment type="caution">
    <text evidence="2">The sequence shown here is derived from an EMBL/GenBank/DDBJ whole genome shotgun (WGS) entry which is preliminary data.</text>
</comment>